<accession>A0A3L7JFB7</accession>
<comment type="subcellular location">
    <subcellularLocation>
        <location evidence="1">Membrane</location>
        <topology evidence="1">Multi-pass membrane protein</topology>
    </subcellularLocation>
</comment>
<dbReference type="InterPro" id="IPR023214">
    <property type="entry name" value="HAD_sf"/>
</dbReference>
<dbReference type="Gene3D" id="1.10.357.140">
    <property type="entry name" value="UbiA prenyltransferase"/>
    <property type="match status" value="1"/>
</dbReference>
<evidence type="ECO:0000256" key="6">
    <source>
        <dbReference type="SAM" id="Phobius"/>
    </source>
</evidence>
<name>A0A3L7JFB7_9HYPH</name>
<dbReference type="AlphaFoldDB" id="A0A3L7JFB7"/>
<evidence type="ECO:0000256" key="5">
    <source>
        <dbReference type="ARBA" id="ARBA00023136"/>
    </source>
</evidence>
<evidence type="ECO:0000256" key="3">
    <source>
        <dbReference type="ARBA" id="ARBA00022692"/>
    </source>
</evidence>
<dbReference type="InterPro" id="IPR036412">
    <property type="entry name" value="HAD-like_sf"/>
</dbReference>
<dbReference type="InterPro" id="IPR039653">
    <property type="entry name" value="Prenyltransferase"/>
</dbReference>
<feature type="transmembrane region" description="Helical" evidence="6">
    <location>
        <begin position="390"/>
        <end position="411"/>
    </location>
</feature>
<feature type="transmembrane region" description="Helical" evidence="6">
    <location>
        <begin position="343"/>
        <end position="361"/>
    </location>
</feature>
<reference evidence="7 8" key="1">
    <citation type="submission" date="2018-10" db="EMBL/GenBank/DDBJ databases">
        <title>Notoacmeibacter sp. M2BS9Y-3-1, whole genome shotgun sequence.</title>
        <authorList>
            <person name="Tuo L."/>
        </authorList>
    </citation>
    <scope>NUCLEOTIDE SEQUENCE [LARGE SCALE GENOMIC DNA]</scope>
    <source>
        <strain evidence="7 8">M2BS9Y-3-1</strain>
    </source>
</reference>
<dbReference type="GO" id="GO:0009247">
    <property type="term" value="P:glycolipid biosynthetic process"/>
    <property type="evidence" value="ECO:0007669"/>
    <property type="project" value="TreeGrafter"/>
</dbReference>
<keyword evidence="2" id="KW-1003">Cell membrane</keyword>
<evidence type="ECO:0000256" key="1">
    <source>
        <dbReference type="ARBA" id="ARBA00004141"/>
    </source>
</evidence>
<feature type="transmembrane region" description="Helical" evidence="6">
    <location>
        <begin position="268"/>
        <end position="287"/>
    </location>
</feature>
<dbReference type="Pfam" id="PF01040">
    <property type="entry name" value="UbiA"/>
    <property type="match status" value="1"/>
</dbReference>
<dbReference type="SUPFAM" id="SSF56784">
    <property type="entry name" value="HAD-like"/>
    <property type="match status" value="1"/>
</dbReference>
<dbReference type="InterPro" id="IPR000537">
    <property type="entry name" value="UbiA_prenyltransferase"/>
</dbReference>
<evidence type="ECO:0000256" key="2">
    <source>
        <dbReference type="ARBA" id="ARBA00022475"/>
    </source>
</evidence>
<dbReference type="Gene3D" id="3.40.50.1000">
    <property type="entry name" value="HAD superfamily/HAD-like"/>
    <property type="match status" value="1"/>
</dbReference>
<dbReference type="EMBL" id="RCWN01000001">
    <property type="protein sequence ID" value="RLQ89488.1"/>
    <property type="molecule type" value="Genomic_DNA"/>
</dbReference>
<dbReference type="NCBIfam" id="NF006088">
    <property type="entry name" value="PRK08238.1"/>
    <property type="match status" value="1"/>
</dbReference>
<sequence>MDARADIKTIPLAVDLDGTLVSTDLLWEGFFKILRSNPLVLFLVPVWLVKGGAPRLKHEIADRADWDASSLPYRDDVLRLLREARCEGRKTILATGTPRPVADSIKDHLGLFDDVVATEDSGNMTSHNKAEALVALYGEAGFDYVGNSRADLPVFEAARESTVVQPDKAARRWAARNNAASLADAPISWRDILKMVRLHQWLKNILVVVPLLLAHEYGSWSTVAQAVGAFFAFSFAASAIYIINDFFDMALDRAHPTKKNRPFASGRLSVPFGMACSAGLLVAAFGISLLLPLAFTGVLAAYLFVTTAYSFALKRMLLVDVFTLASLYTLRILGGAAATEVDVSFWLLAFSIFFFLSLALVKRFVELHERGVMPGRRIEGRGYRAEDKPIISMSGVASGFGAAMVLALYIQSDAVADQYSSPWLLWPLAPAILFICMRIWILAYRSEVHDDPIVFIMRDWRSQGVVGIGVLLVLGALFF</sequence>
<dbReference type="RefSeq" id="WP_121646449.1">
    <property type="nucleotide sequence ID" value="NZ_RCWN01000001.1"/>
</dbReference>
<evidence type="ECO:0000256" key="4">
    <source>
        <dbReference type="ARBA" id="ARBA00022989"/>
    </source>
</evidence>
<feature type="transmembrane region" description="Helical" evidence="6">
    <location>
        <begin position="423"/>
        <end position="441"/>
    </location>
</feature>
<dbReference type="PANTHER" id="PTHR11048:SF5">
    <property type="entry name" value="DECAPRENYL-PHOSPHATE PHOSPHORIBOSYLTRANSFERASE"/>
    <property type="match status" value="1"/>
</dbReference>
<keyword evidence="5 6" id="KW-0472">Membrane</keyword>
<feature type="transmembrane region" description="Helical" evidence="6">
    <location>
        <begin position="293"/>
        <end position="312"/>
    </location>
</feature>
<feature type="transmembrane region" description="Helical" evidence="6">
    <location>
        <begin position="226"/>
        <end position="247"/>
    </location>
</feature>
<dbReference type="GO" id="GO:0005886">
    <property type="term" value="C:plasma membrane"/>
    <property type="evidence" value="ECO:0007669"/>
    <property type="project" value="TreeGrafter"/>
</dbReference>
<keyword evidence="8" id="KW-1185">Reference proteome</keyword>
<feature type="transmembrane region" description="Helical" evidence="6">
    <location>
        <begin position="317"/>
        <end position="337"/>
    </location>
</feature>
<keyword evidence="3 6" id="KW-0812">Transmembrane</keyword>
<feature type="transmembrane region" description="Helical" evidence="6">
    <location>
        <begin position="462"/>
        <end position="478"/>
    </location>
</feature>
<keyword evidence="4 6" id="KW-1133">Transmembrane helix</keyword>
<dbReference type="CDD" id="cd13963">
    <property type="entry name" value="PT_UbiA_2"/>
    <property type="match status" value="1"/>
</dbReference>
<dbReference type="Pfam" id="PF12710">
    <property type="entry name" value="HAD"/>
    <property type="match status" value="1"/>
</dbReference>
<dbReference type="InterPro" id="IPR044878">
    <property type="entry name" value="UbiA_sf"/>
</dbReference>
<evidence type="ECO:0000313" key="7">
    <source>
        <dbReference type="EMBL" id="RLQ89488.1"/>
    </source>
</evidence>
<dbReference type="Proteomes" id="UP000281094">
    <property type="component" value="Unassembled WGS sequence"/>
</dbReference>
<protein>
    <submittedName>
        <fullName evidence="7">UbiA family prenyltransferase</fullName>
    </submittedName>
</protein>
<gene>
    <name evidence="7" type="ORF">D8780_07820</name>
</gene>
<comment type="caution">
    <text evidence="7">The sequence shown here is derived from an EMBL/GenBank/DDBJ whole genome shotgun (WGS) entry which is preliminary data.</text>
</comment>
<evidence type="ECO:0000313" key="8">
    <source>
        <dbReference type="Proteomes" id="UP000281094"/>
    </source>
</evidence>
<keyword evidence="7" id="KW-0808">Transferase</keyword>
<dbReference type="PANTHER" id="PTHR11048">
    <property type="entry name" value="PRENYLTRANSFERASES"/>
    <property type="match status" value="1"/>
</dbReference>
<dbReference type="GO" id="GO:0016765">
    <property type="term" value="F:transferase activity, transferring alkyl or aryl (other than methyl) groups"/>
    <property type="evidence" value="ECO:0007669"/>
    <property type="project" value="InterPro"/>
</dbReference>
<proteinExistence type="predicted"/>
<organism evidence="7 8">
    <name type="scientific">Notoacmeibacter ruber</name>
    <dbReference type="NCBI Taxonomy" id="2670375"/>
    <lineage>
        <taxon>Bacteria</taxon>
        <taxon>Pseudomonadati</taxon>
        <taxon>Pseudomonadota</taxon>
        <taxon>Alphaproteobacteria</taxon>
        <taxon>Hyphomicrobiales</taxon>
        <taxon>Notoacmeibacteraceae</taxon>
        <taxon>Notoacmeibacter</taxon>
    </lineage>
</organism>